<protein>
    <recommendedName>
        <fullName evidence="4">DUF454 domain-containing protein</fullName>
    </recommendedName>
</protein>
<dbReference type="PIRSF" id="PIRSF016789">
    <property type="entry name" value="DUF454"/>
    <property type="match status" value="1"/>
</dbReference>
<name>A0A841KN42_9FIRM</name>
<evidence type="ECO:0000256" key="1">
    <source>
        <dbReference type="SAM" id="Phobius"/>
    </source>
</evidence>
<dbReference type="AlphaFoldDB" id="A0A841KN42"/>
<evidence type="ECO:0000313" key="3">
    <source>
        <dbReference type="Proteomes" id="UP000579281"/>
    </source>
</evidence>
<evidence type="ECO:0000313" key="2">
    <source>
        <dbReference type="EMBL" id="MBB6215224.1"/>
    </source>
</evidence>
<keyword evidence="1" id="KW-0812">Transmembrane</keyword>
<dbReference type="PANTHER" id="PTHR35813">
    <property type="entry name" value="INNER MEMBRANE PROTEIN YBAN"/>
    <property type="match status" value="1"/>
</dbReference>
<dbReference type="Pfam" id="PF04304">
    <property type="entry name" value="DUF454"/>
    <property type="match status" value="1"/>
</dbReference>
<proteinExistence type="predicted"/>
<evidence type="ECO:0008006" key="4">
    <source>
        <dbReference type="Google" id="ProtNLM"/>
    </source>
</evidence>
<dbReference type="PANTHER" id="PTHR35813:SF1">
    <property type="entry name" value="INNER MEMBRANE PROTEIN YBAN"/>
    <property type="match status" value="1"/>
</dbReference>
<keyword evidence="3" id="KW-1185">Reference proteome</keyword>
<keyword evidence="1" id="KW-1133">Transmembrane helix</keyword>
<organism evidence="2 3">
    <name type="scientific">Anaerosolibacter carboniphilus</name>
    <dbReference type="NCBI Taxonomy" id="1417629"/>
    <lineage>
        <taxon>Bacteria</taxon>
        <taxon>Bacillati</taxon>
        <taxon>Bacillota</taxon>
        <taxon>Clostridia</taxon>
        <taxon>Peptostreptococcales</taxon>
        <taxon>Thermotaleaceae</taxon>
        <taxon>Anaerosolibacter</taxon>
    </lineage>
</organism>
<gene>
    <name evidence="2" type="ORF">HNQ80_001313</name>
</gene>
<dbReference type="Proteomes" id="UP000579281">
    <property type="component" value="Unassembled WGS sequence"/>
</dbReference>
<reference evidence="2 3" key="1">
    <citation type="submission" date="2020-08" db="EMBL/GenBank/DDBJ databases">
        <title>Genomic Encyclopedia of Type Strains, Phase IV (KMG-IV): sequencing the most valuable type-strain genomes for metagenomic binning, comparative biology and taxonomic classification.</title>
        <authorList>
            <person name="Goeker M."/>
        </authorList>
    </citation>
    <scope>NUCLEOTIDE SEQUENCE [LARGE SCALE GENOMIC DNA]</scope>
    <source>
        <strain evidence="2 3">DSM 103526</strain>
    </source>
</reference>
<accession>A0A841KN42</accession>
<dbReference type="GO" id="GO:0005886">
    <property type="term" value="C:plasma membrane"/>
    <property type="evidence" value="ECO:0007669"/>
    <property type="project" value="TreeGrafter"/>
</dbReference>
<dbReference type="EMBL" id="JACHEN010000006">
    <property type="protein sequence ID" value="MBB6215224.1"/>
    <property type="molecule type" value="Genomic_DNA"/>
</dbReference>
<comment type="caution">
    <text evidence="2">The sequence shown here is derived from an EMBL/GenBank/DDBJ whole genome shotgun (WGS) entry which is preliminary data.</text>
</comment>
<feature type="transmembrane region" description="Helical" evidence="1">
    <location>
        <begin position="102"/>
        <end position="122"/>
    </location>
</feature>
<dbReference type="InterPro" id="IPR007401">
    <property type="entry name" value="DUF454"/>
</dbReference>
<sequence>MNKIHGMIKGTLIVIGTLSIVLGVVGIFLPLLPTTPFLLLGSACYIRSSEKLYKWLIEHKKFGIYIRNYQEKRGIPLKIKIFSIGSLWLSIGYSALFIVSSIMIKLLLFTIAVGVTIHILSLKTLK</sequence>
<dbReference type="RefSeq" id="WP_330602772.1">
    <property type="nucleotide sequence ID" value="NZ_JACHEN010000006.1"/>
</dbReference>
<keyword evidence="1" id="KW-0472">Membrane</keyword>
<feature type="transmembrane region" description="Helical" evidence="1">
    <location>
        <begin position="12"/>
        <end position="31"/>
    </location>
</feature>